<evidence type="ECO:0000259" key="9">
    <source>
        <dbReference type="Pfam" id="PF01514"/>
    </source>
</evidence>
<comment type="subcellular location">
    <subcellularLocation>
        <location evidence="1">Cell outer membrane</location>
        <topology evidence="1">Lipid-anchor</topology>
    </subcellularLocation>
</comment>
<dbReference type="PANTHER" id="PTHR30046">
    <property type="entry name" value="FLAGELLAR M-RING PROTEIN"/>
    <property type="match status" value="1"/>
</dbReference>
<proteinExistence type="inferred from homology"/>
<dbReference type="InterPro" id="IPR006182">
    <property type="entry name" value="FliF_N_dom"/>
</dbReference>
<dbReference type="PANTHER" id="PTHR30046:SF2">
    <property type="entry name" value="YOP PROTEINS TRANSLOCATION LIPOPROTEIN J"/>
    <property type="match status" value="1"/>
</dbReference>
<dbReference type="GeneID" id="23845287"/>
<reference evidence="10 11" key="1">
    <citation type="submission" date="2016-10" db="EMBL/GenBank/DDBJ databases">
        <authorList>
            <person name="Varghese N."/>
            <person name="Submissions S."/>
        </authorList>
    </citation>
    <scope>NUCLEOTIDE SEQUENCE [LARGE SCALE GENOMIC DNA]</scope>
    <source>
        <strain evidence="10 11">CGMCC 1.12102</strain>
    </source>
</reference>
<feature type="domain" description="Flagellar M-ring N-terminal" evidence="9">
    <location>
        <begin position="26"/>
        <end position="181"/>
    </location>
</feature>
<dbReference type="InterPro" id="IPR003282">
    <property type="entry name" value="T3SS_SctJ"/>
</dbReference>
<dbReference type="EMBL" id="FMUI01000006">
    <property type="protein sequence ID" value="SCX51315.1"/>
    <property type="molecule type" value="Genomic_DNA"/>
</dbReference>
<keyword evidence="4 8" id="KW-0472">Membrane</keyword>
<comment type="similarity">
    <text evidence="2 8">Belongs to the YscJ lipoprotein family.</text>
</comment>
<dbReference type="Gene3D" id="3.30.70.1530">
    <property type="entry name" value="Hypothetical protein rpa1041"/>
    <property type="match status" value="1"/>
</dbReference>
<evidence type="ECO:0000313" key="11">
    <source>
        <dbReference type="Proteomes" id="UP000183569"/>
    </source>
</evidence>
<evidence type="ECO:0000256" key="4">
    <source>
        <dbReference type="ARBA" id="ARBA00023136"/>
    </source>
</evidence>
<keyword evidence="7 8" id="KW-0449">Lipoprotein</keyword>
<name>A0A1G4YDA8_9ENTR</name>
<evidence type="ECO:0000256" key="6">
    <source>
        <dbReference type="ARBA" id="ARBA00023237"/>
    </source>
</evidence>
<dbReference type="RefSeq" id="WP_025263788.1">
    <property type="nucleotide sequence ID" value="NZ_CP016337.1"/>
</dbReference>
<gene>
    <name evidence="10" type="ORF">SAMN02927897_02439</name>
</gene>
<dbReference type="PROSITE" id="PS51257">
    <property type="entry name" value="PROKAR_LIPOPROTEIN"/>
    <property type="match status" value="1"/>
</dbReference>
<dbReference type="InterPro" id="IPR043427">
    <property type="entry name" value="YscJ/FliF"/>
</dbReference>
<feature type="transmembrane region" description="Helical" evidence="8">
    <location>
        <begin position="213"/>
        <end position="231"/>
    </location>
</feature>
<accession>A0A1G4YDA8</accession>
<sequence>MLIRAINAITLLLLVIFLSGCQGELALYQGLAEPAANAIVAELKDKGIEAAKRSDKTGYSVSISMSDLPEAVKILHSAGLPSQSYVSLGDVFRKEGMISSPLEERVRYIYALSQELEFTLSQIDGVIMARVHIVLPERISAGEPIQPASAAVFIKYNRDIRVEKLQPVIRRMALSSIPGMVDADDKKLSISFIPTEEYKAQGIAPENKKPNTMILYFLGGLCLLASLYFFIQKK</sequence>
<dbReference type="InterPro" id="IPR045851">
    <property type="entry name" value="AMP-bd_C_sf"/>
</dbReference>
<dbReference type="Proteomes" id="UP000183569">
    <property type="component" value="Unassembled WGS sequence"/>
</dbReference>
<keyword evidence="8" id="KW-0812">Transmembrane</keyword>
<dbReference type="Pfam" id="PF01514">
    <property type="entry name" value="YscJ_FliF"/>
    <property type="match status" value="1"/>
</dbReference>
<evidence type="ECO:0000256" key="2">
    <source>
        <dbReference type="ARBA" id="ARBA00009509"/>
    </source>
</evidence>
<dbReference type="GO" id="GO:0009306">
    <property type="term" value="P:protein secretion"/>
    <property type="evidence" value="ECO:0007669"/>
    <property type="project" value="InterPro"/>
</dbReference>
<dbReference type="GO" id="GO:0009279">
    <property type="term" value="C:cell outer membrane"/>
    <property type="evidence" value="ECO:0007669"/>
    <property type="project" value="UniProtKB-SubCell"/>
</dbReference>
<protein>
    <recommendedName>
        <fullName evidence="8">Lipoprotein</fullName>
    </recommendedName>
</protein>
<evidence type="ECO:0000256" key="8">
    <source>
        <dbReference type="RuleBase" id="RU364102"/>
    </source>
</evidence>
<keyword evidence="5 8" id="KW-0564">Palmitate</keyword>
<evidence type="ECO:0000256" key="3">
    <source>
        <dbReference type="ARBA" id="ARBA00022729"/>
    </source>
</evidence>
<dbReference type="Gene3D" id="3.30.300.30">
    <property type="match status" value="1"/>
</dbReference>
<dbReference type="AlphaFoldDB" id="A0A1G4YDA8"/>
<comment type="caution">
    <text evidence="10">The sequence shown here is derived from an EMBL/GenBank/DDBJ whole genome shotgun (WGS) entry which is preliminary data.</text>
</comment>
<keyword evidence="3 8" id="KW-0732">Signal</keyword>
<keyword evidence="8" id="KW-1133">Transmembrane helix</keyword>
<evidence type="ECO:0000313" key="10">
    <source>
        <dbReference type="EMBL" id="SCX51315.1"/>
    </source>
</evidence>
<keyword evidence="6 8" id="KW-0998">Cell outer membrane</keyword>
<evidence type="ECO:0000256" key="5">
    <source>
        <dbReference type="ARBA" id="ARBA00023139"/>
    </source>
</evidence>
<evidence type="ECO:0000256" key="7">
    <source>
        <dbReference type="ARBA" id="ARBA00023288"/>
    </source>
</evidence>
<dbReference type="PRINTS" id="PR01338">
    <property type="entry name" value="TYPE3OMKPROT"/>
</dbReference>
<dbReference type="NCBIfam" id="TIGR02544">
    <property type="entry name" value="III_secr_YscJ"/>
    <property type="match status" value="1"/>
</dbReference>
<evidence type="ECO:0000256" key="1">
    <source>
        <dbReference type="ARBA" id="ARBA00004459"/>
    </source>
</evidence>
<organism evidence="10 11">
    <name type="scientific">Kosakonia sacchari</name>
    <dbReference type="NCBI Taxonomy" id="1158459"/>
    <lineage>
        <taxon>Bacteria</taxon>
        <taxon>Pseudomonadati</taxon>
        <taxon>Pseudomonadota</taxon>
        <taxon>Gammaproteobacteria</taxon>
        <taxon>Enterobacterales</taxon>
        <taxon>Enterobacteriaceae</taxon>
        <taxon>Kosakonia</taxon>
    </lineage>
</organism>